<comment type="subcellular location">
    <subcellularLocation>
        <location evidence="1">Membrane</location>
        <topology evidence="1">Multi-pass membrane protein</topology>
    </subcellularLocation>
</comment>
<organism evidence="6 7">
    <name type="scientific">Chrysochromulina tobinii</name>
    <dbReference type="NCBI Taxonomy" id="1460289"/>
    <lineage>
        <taxon>Eukaryota</taxon>
        <taxon>Haptista</taxon>
        <taxon>Haptophyta</taxon>
        <taxon>Prymnesiophyceae</taxon>
        <taxon>Prymnesiales</taxon>
        <taxon>Chrysochromulinaceae</taxon>
        <taxon>Chrysochromulina</taxon>
    </lineage>
</organism>
<protein>
    <submittedName>
        <fullName evidence="6">Auxin efflux carrier family protein</fullName>
    </submittedName>
</protein>
<evidence type="ECO:0000256" key="4">
    <source>
        <dbReference type="ARBA" id="ARBA00023136"/>
    </source>
</evidence>
<dbReference type="GO" id="GO:0016020">
    <property type="term" value="C:membrane"/>
    <property type="evidence" value="ECO:0007669"/>
    <property type="project" value="UniProtKB-SubCell"/>
</dbReference>
<accession>A0A0M0JA95</accession>
<dbReference type="InterPro" id="IPR004776">
    <property type="entry name" value="Mem_transp_PIN-like"/>
</dbReference>
<dbReference type="OrthoDB" id="191139at2759"/>
<keyword evidence="3 5" id="KW-1133">Transmembrane helix</keyword>
<dbReference type="AlphaFoldDB" id="A0A0M0JA95"/>
<evidence type="ECO:0000256" key="2">
    <source>
        <dbReference type="ARBA" id="ARBA00022692"/>
    </source>
</evidence>
<feature type="transmembrane region" description="Helical" evidence="5">
    <location>
        <begin position="43"/>
        <end position="62"/>
    </location>
</feature>
<evidence type="ECO:0000256" key="3">
    <source>
        <dbReference type="ARBA" id="ARBA00022989"/>
    </source>
</evidence>
<sequence>MDAEEVQSAARPPRTPSTLWGRIRASPFIHGMLAVRNAINRPAAASLMGILVGCTPLRYVFVEEAAPMRWLIDSLELLGTGGIPLIIFVLGATLSKGGGNGGSVGDMPRAAVVATLLAKLVLVPVLNICLIYACTYAGVLTRGIDGLLPLTMVIVGASPTAMNISMIATMQGTGHREVAMLMFYQYVLAIVTVSLFASVGLLLFLT</sequence>
<reference evidence="7" key="1">
    <citation type="journal article" date="2015" name="PLoS Genet.">
        <title>Genome Sequence and Transcriptome Analyses of Chrysochromulina tobin: Metabolic Tools for Enhanced Algal Fitness in the Prominent Order Prymnesiales (Haptophyceae).</title>
        <authorList>
            <person name="Hovde B.T."/>
            <person name="Deodato C.R."/>
            <person name="Hunsperger H.M."/>
            <person name="Ryken S.A."/>
            <person name="Yost W."/>
            <person name="Jha R.K."/>
            <person name="Patterson J."/>
            <person name="Monnat R.J. Jr."/>
            <person name="Barlow S.B."/>
            <person name="Starkenburg S.R."/>
            <person name="Cattolico R.A."/>
        </authorList>
    </citation>
    <scope>NUCLEOTIDE SEQUENCE</scope>
    <source>
        <strain evidence="7">CCMP291</strain>
    </source>
</reference>
<dbReference type="GO" id="GO:0055085">
    <property type="term" value="P:transmembrane transport"/>
    <property type="evidence" value="ECO:0007669"/>
    <property type="project" value="InterPro"/>
</dbReference>
<gene>
    <name evidence="6" type="ORF">Ctob_002378</name>
</gene>
<evidence type="ECO:0000256" key="5">
    <source>
        <dbReference type="SAM" id="Phobius"/>
    </source>
</evidence>
<keyword evidence="7" id="KW-1185">Reference proteome</keyword>
<keyword evidence="2 5" id="KW-0812">Transmembrane</keyword>
<dbReference type="Proteomes" id="UP000037460">
    <property type="component" value="Unassembled WGS sequence"/>
</dbReference>
<dbReference type="EMBL" id="JWZX01003188">
    <property type="protein sequence ID" value="KOO23471.1"/>
    <property type="molecule type" value="Genomic_DNA"/>
</dbReference>
<feature type="transmembrane region" description="Helical" evidence="5">
    <location>
        <begin position="147"/>
        <end position="171"/>
    </location>
</feature>
<dbReference type="PANTHER" id="PTHR31419">
    <property type="entry name" value="PROTEIN PIN-LIKES 2"/>
    <property type="match status" value="1"/>
</dbReference>
<dbReference type="InterPro" id="IPR039305">
    <property type="entry name" value="PILS2/6"/>
</dbReference>
<dbReference type="Pfam" id="PF03547">
    <property type="entry name" value="Mem_trans"/>
    <property type="match status" value="1"/>
</dbReference>
<evidence type="ECO:0000313" key="6">
    <source>
        <dbReference type="EMBL" id="KOO23471.1"/>
    </source>
</evidence>
<feature type="transmembrane region" description="Helical" evidence="5">
    <location>
        <begin position="183"/>
        <end position="205"/>
    </location>
</feature>
<name>A0A0M0JA95_9EUKA</name>
<feature type="transmembrane region" description="Helical" evidence="5">
    <location>
        <begin position="112"/>
        <end position="135"/>
    </location>
</feature>
<keyword evidence="4 5" id="KW-0472">Membrane</keyword>
<proteinExistence type="predicted"/>
<evidence type="ECO:0000256" key="1">
    <source>
        <dbReference type="ARBA" id="ARBA00004141"/>
    </source>
</evidence>
<feature type="transmembrane region" description="Helical" evidence="5">
    <location>
        <begin position="74"/>
        <end position="92"/>
    </location>
</feature>
<comment type="caution">
    <text evidence="6">The sequence shown here is derived from an EMBL/GenBank/DDBJ whole genome shotgun (WGS) entry which is preliminary data.</text>
</comment>
<dbReference type="PANTHER" id="PTHR31419:SF1">
    <property type="entry name" value="PROTEIN PIN-LIKES 6"/>
    <property type="match status" value="1"/>
</dbReference>
<evidence type="ECO:0000313" key="7">
    <source>
        <dbReference type="Proteomes" id="UP000037460"/>
    </source>
</evidence>